<dbReference type="EMBL" id="MU858448">
    <property type="protein sequence ID" value="KAK4206294.1"/>
    <property type="molecule type" value="Genomic_DNA"/>
</dbReference>
<sequence>MKRPSTRLSRCIKSITIVNIVFLLAMFLSIFPAYGAATTTTTSGATRTARPTATSKGYYILPFFLPDSEPLSLVASVIHKTTIITTTIIRPTTTITSLSVKALTTSRPNANSNGNSPEDEEDITLKINCPSALTPENEACRSARIYPAIVTGRRILGSIDELAHTHVWKGETTCLVGDDTTTTWTCWQGMSLRTAVPTITPTPILPTEILDPEITPFPSPAAPLGGNDVGSVVPYAQCVSTIVENQGSQIRFLTRRYDECYFYRHMVPVIVEVGDGILNETGEEEAEKMNAGWDSKLARLGCDVENASRTLWAGTVTEVAGVATGTGEPAGDVKSSGGAGRFHGVSFMMSNGSMGTLWALVATLAGSWIHVGLCACAL</sequence>
<reference evidence="1" key="1">
    <citation type="journal article" date="2023" name="Mol. Phylogenet. Evol.">
        <title>Genome-scale phylogeny and comparative genomics of the fungal order Sordariales.</title>
        <authorList>
            <person name="Hensen N."/>
            <person name="Bonometti L."/>
            <person name="Westerberg I."/>
            <person name="Brannstrom I.O."/>
            <person name="Guillou S."/>
            <person name="Cros-Aarteil S."/>
            <person name="Calhoun S."/>
            <person name="Haridas S."/>
            <person name="Kuo A."/>
            <person name="Mondo S."/>
            <person name="Pangilinan J."/>
            <person name="Riley R."/>
            <person name="LaButti K."/>
            <person name="Andreopoulos B."/>
            <person name="Lipzen A."/>
            <person name="Chen C."/>
            <person name="Yan M."/>
            <person name="Daum C."/>
            <person name="Ng V."/>
            <person name="Clum A."/>
            <person name="Steindorff A."/>
            <person name="Ohm R.A."/>
            <person name="Martin F."/>
            <person name="Silar P."/>
            <person name="Natvig D.O."/>
            <person name="Lalanne C."/>
            <person name="Gautier V."/>
            <person name="Ament-Velasquez S.L."/>
            <person name="Kruys A."/>
            <person name="Hutchinson M.I."/>
            <person name="Powell A.J."/>
            <person name="Barry K."/>
            <person name="Miller A.N."/>
            <person name="Grigoriev I.V."/>
            <person name="Debuchy R."/>
            <person name="Gladieux P."/>
            <person name="Hiltunen Thoren M."/>
            <person name="Johannesson H."/>
        </authorList>
    </citation>
    <scope>NUCLEOTIDE SEQUENCE</scope>
    <source>
        <strain evidence="1">PSN293</strain>
    </source>
</reference>
<dbReference type="AlphaFoldDB" id="A0AAN6XT87"/>
<keyword evidence="2" id="KW-1185">Reference proteome</keyword>
<reference evidence="1" key="2">
    <citation type="submission" date="2023-05" db="EMBL/GenBank/DDBJ databases">
        <authorList>
            <consortium name="Lawrence Berkeley National Laboratory"/>
            <person name="Steindorff A."/>
            <person name="Hensen N."/>
            <person name="Bonometti L."/>
            <person name="Westerberg I."/>
            <person name="Brannstrom I.O."/>
            <person name="Guillou S."/>
            <person name="Cros-Aarteil S."/>
            <person name="Calhoun S."/>
            <person name="Haridas S."/>
            <person name="Kuo A."/>
            <person name="Mondo S."/>
            <person name="Pangilinan J."/>
            <person name="Riley R."/>
            <person name="Labutti K."/>
            <person name="Andreopoulos B."/>
            <person name="Lipzen A."/>
            <person name="Chen C."/>
            <person name="Yanf M."/>
            <person name="Daum C."/>
            <person name="Ng V."/>
            <person name="Clum A."/>
            <person name="Ohm R."/>
            <person name="Martin F."/>
            <person name="Silar P."/>
            <person name="Natvig D."/>
            <person name="Lalanne C."/>
            <person name="Gautier V."/>
            <person name="Ament-Velasquez S.L."/>
            <person name="Kruys A."/>
            <person name="Hutchinson M.I."/>
            <person name="Powell A.J."/>
            <person name="Barry K."/>
            <person name="Miller A.N."/>
            <person name="Grigoriev I.V."/>
            <person name="Debuchy R."/>
            <person name="Gladieux P."/>
            <person name="Thoren M.H."/>
            <person name="Johannesson H."/>
        </authorList>
    </citation>
    <scope>NUCLEOTIDE SEQUENCE</scope>
    <source>
        <strain evidence="1">PSN293</strain>
    </source>
</reference>
<evidence type="ECO:0000313" key="2">
    <source>
        <dbReference type="Proteomes" id="UP001301769"/>
    </source>
</evidence>
<gene>
    <name evidence="1" type="ORF">QBC37DRAFT_435152</name>
</gene>
<organism evidence="1 2">
    <name type="scientific">Rhypophila decipiens</name>
    <dbReference type="NCBI Taxonomy" id="261697"/>
    <lineage>
        <taxon>Eukaryota</taxon>
        <taxon>Fungi</taxon>
        <taxon>Dikarya</taxon>
        <taxon>Ascomycota</taxon>
        <taxon>Pezizomycotina</taxon>
        <taxon>Sordariomycetes</taxon>
        <taxon>Sordariomycetidae</taxon>
        <taxon>Sordariales</taxon>
        <taxon>Naviculisporaceae</taxon>
        <taxon>Rhypophila</taxon>
    </lineage>
</organism>
<evidence type="ECO:0000313" key="1">
    <source>
        <dbReference type="EMBL" id="KAK4206294.1"/>
    </source>
</evidence>
<proteinExistence type="predicted"/>
<dbReference type="Proteomes" id="UP001301769">
    <property type="component" value="Unassembled WGS sequence"/>
</dbReference>
<accession>A0AAN6XT87</accession>
<name>A0AAN6XT87_9PEZI</name>
<protein>
    <submittedName>
        <fullName evidence="1">Uncharacterized protein</fullName>
    </submittedName>
</protein>
<comment type="caution">
    <text evidence="1">The sequence shown here is derived from an EMBL/GenBank/DDBJ whole genome shotgun (WGS) entry which is preliminary data.</text>
</comment>